<evidence type="ECO:0000313" key="2">
    <source>
        <dbReference type="Proteomes" id="UP000288805"/>
    </source>
</evidence>
<accession>A0A438JDQ3</accession>
<dbReference type="EMBL" id="QGNW01000048">
    <property type="protein sequence ID" value="RVX07071.1"/>
    <property type="molecule type" value="Genomic_DNA"/>
</dbReference>
<dbReference type="PANTHER" id="PTHR32108">
    <property type="entry name" value="DNA-DIRECTED RNA POLYMERASE SUBUNIT ALPHA"/>
    <property type="match status" value="1"/>
</dbReference>
<evidence type="ECO:0000313" key="1">
    <source>
        <dbReference type="EMBL" id="RVX07071.1"/>
    </source>
</evidence>
<sequence>MQFHHQYRAPPPPRSIRQFSQLRMPLSRAFQRLVEGTLIAPLPPRPPPQQTPPGYQVDLHYAYHQRTGHDINSCAVLRHAIQDLIDHGLVDLGPPGVTTNPLPTHDTGGVPPPPGGIPRPFRLTLDRTLRQPLVPLGYLQHTPPMTHFLLFPEGYGPACRDVQIFTWNGRVAQPPPIDRPFVGAATREELQRKNDKILHQLHTTQARISIWSLLASSSHRVPTVLLDNGSALNSPFNLFLNRLWIHEVGAIPSSLHQKVKFIHEGRVILIQSDRDVIASSEPMLQISHNDDDLHLTGFTFDEVQVVSLQTDSRDTMPMSFDQYNNTLVLSMMRDMSYLPGYTPTKEDARRMTPLCLDRVRVCLFGILFYYPFRPYTFHLADYFIIGSEHVPHGEEIDHMLEMVEIQDI</sequence>
<dbReference type="AlphaFoldDB" id="A0A438JDQ3"/>
<name>A0A438JDQ3_VITVI</name>
<reference evidence="1 2" key="1">
    <citation type="journal article" date="2018" name="PLoS Genet.">
        <title>Population sequencing reveals clonal diversity and ancestral inbreeding in the grapevine cultivar Chardonnay.</title>
        <authorList>
            <person name="Roach M.J."/>
            <person name="Johnson D.L."/>
            <person name="Bohlmann J."/>
            <person name="van Vuuren H.J."/>
            <person name="Jones S.J."/>
            <person name="Pretorius I.S."/>
            <person name="Schmidt S.A."/>
            <person name="Borneman A.R."/>
        </authorList>
    </citation>
    <scope>NUCLEOTIDE SEQUENCE [LARGE SCALE GENOMIC DNA]</scope>
    <source>
        <strain evidence="2">cv. Chardonnay</strain>
        <tissue evidence="1">Leaf</tissue>
    </source>
</reference>
<proteinExistence type="predicted"/>
<comment type="caution">
    <text evidence="1">The sequence shown here is derived from an EMBL/GenBank/DDBJ whole genome shotgun (WGS) entry which is preliminary data.</text>
</comment>
<dbReference type="Proteomes" id="UP000288805">
    <property type="component" value="Unassembled WGS sequence"/>
</dbReference>
<protein>
    <submittedName>
        <fullName evidence="1">Uncharacterized protein</fullName>
    </submittedName>
</protein>
<gene>
    <name evidence="1" type="ORF">CK203_030596</name>
</gene>
<organism evidence="1 2">
    <name type="scientific">Vitis vinifera</name>
    <name type="common">Grape</name>
    <dbReference type="NCBI Taxonomy" id="29760"/>
    <lineage>
        <taxon>Eukaryota</taxon>
        <taxon>Viridiplantae</taxon>
        <taxon>Streptophyta</taxon>
        <taxon>Embryophyta</taxon>
        <taxon>Tracheophyta</taxon>
        <taxon>Spermatophyta</taxon>
        <taxon>Magnoliopsida</taxon>
        <taxon>eudicotyledons</taxon>
        <taxon>Gunneridae</taxon>
        <taxon>Pentapetalae</taxon>
        <taxon>rosids</taxon>
        <taxon>Vitales</taxon>
        <taxon>Vitaceae</taxon>
        <taxon>Viteae</taxon>
        <taxon>Vitis</taxon>
    </lineage>
</organism>